<keyword evidence="2" id="KW-0645">Protease</keyword>
<evidence type="ECO:0000313" key="3">
    <source>
        <dbReference type="Proteomes" id="UP000548119"/>
    </source>
</evidence>
<comment type="caution">
    <text evidence="2">The sequence shown here is derived from an EMBL/GenBank/DDBJ whole genome shotgun (WGS) entry which is preliminary data.</text>
</comment>
<protein>
    <submittedName>
        <fullName evidence="2">Membrane protein implicated in regulation of membrane protease activity</fullName>
    </submittedName>
</protein>
<dbReference type="GO" id="GO:0006508">
    <property type="term" value="P:proteolysis"/>
    <property type="evidence" value="ECO:0007669"/>
    <property type="project" value="UniProtKB-KW"/>
</dbReference>
<feature type="transmembrane region" description="Helical" evidence="1">
    <location>
        <begin position="28"/>
        <end position="53"/>
    </location>
</feature>
<evidence type="ECO:0000256" key="1">
    <source>
        <dbReference type="SAM" id="Phobius"/>
    </source>
</evidence>
<keyword evidence="1" id="KW-0472">Membrane</keyword>
<dbReference type="Proteomes" id="UP000548119">
    <property type="component" value="Unassembled WGS sequence"/>
</dbReference>
<dbReference type="GO" id="GO:0008233">
    <property type="term" value="F:peptidase activity"/>
    <property type="evidence" value="ECO:0007669"/>
    <property type="project" value="UniProtKB-KW"/>
</dbReference>
<gene>
    <name evidence="2" type="ORF">GGR10_000568</name>
</gene>
<dbReference type="EMBL" id="JACJIR010000002">
    <property type="protein sequence ID" value="MBA9082727.1"/>
    <property type="molecule type" value="Genomic_DNA"/>
</dbReference>
<keyword evidence="2" id="KW-0378">Hydrolase</keyword>
<reference evidence="2 3" key="1">
    <citation type="submission" date="2020-08" db="EMBL/GenBank/DDBJ databases">
        <title>Genomic Encyclopedia of Type Strains, Phase IV (KMG-IV): sequencing the most valuable type-strain genomes for metagenomic binning, comparative biology and taxonomic classification.</title>
        <authorList>
            <person name="Goeker M."/>
        </authorList>
    </citation>
    <scope>NUCLEOTIDE SEQUENCE [LARGE SCALE GENOMIC DNA]</scope>
    <source>
        <strain evidence="2 3">DSM 21431</strain>
    </source>
</reference>
<organism evidence="2 3">
    <name type="scientific">Bartonella chomelii</name>
    <dbReference type="NCBI Taxonomy" id="236402"/>
    <lineage>
        <taxon>Bacteria</taxon>
        <taxon>Pseudomonadati</taxon>
        <taxon>Pseudomonadota</taxon>
        <taxon>Alphaproteobacteria</taxon>
        <taxon>Hyphomicrobiales</taxon>
        <taxon>Bartonellaceae</taxon>
        <taxon>Bartonella</taxon>
    </lineage>
</organism>
<feature type="transmembrane region" description="Helical" evidence="1">
    <location>
        <begin position="118"/>
        <end position="137"/>
    </location>
</feature>
<keyword evidence="1" id="KW-0812">Transmembrane</keyword>
<sequence length="145" mass="16500">MQTSIVSLLYQLTGGNLKNTIKQIRIQAICCGIIGFSLLMALVFLNVLSFLALCLVMHPVGAATTMVFIWFFVAGLSVLLSRFFKAYQQRNYQRHYEEQHRKFMTESTLSSIAMLGKYLPLVKLGLPALGLAAYFLWQKDKKDHF</sequence>
<keyword evidence="1" id="KW-1133">Transmembrane helix</keyword>
<evidence type="ECO:0000313" key="2">
    <source>
        <dbReference type="EMBL" id="MBA9082727.1"/>
    </source>
</evidence>
<dbReference type="RefSeq" id="WP_010704319.1">
    <property type="nucleotide sequence ID" value="NZ_CAWPNC010000002.1"/>
</dbReference>
<name>A0ABR6E2E1_9HYPH</name>
<feature type="transmembrane region" description="Helical" evidence="1">
    <location>
        <begin position="65"/>
        <end position="84"/>
    </location>
</feature>
<accession>A0ABR6E2E1</accession>
<keyword evidence="3" id="KW-1185">Reference proteome</keyword>
<proteinExistence type="predicted"/>